<dbReference type="InterPro" id="IPR043128">
    <property type="entry name" value="Rev_trsase/Diguanyl_cyclase"/>
</dbReference>
<dbReference type="InterPro" id="IPR000477">
    <property type="entry name" value="RT_dom"/>
</dbReference>
<evidence type="ECO:0000313" key="3">
    <source>
        <dbReference type="EMBL" id="CAB4027651.1"/>
    </source>
</evidence>
<evidence type="ECO:0000259" key="2">
    <source>
        <dbReference type="Pfam" id="PF17919"/>
    </source>
</evidence>
<comment type="caution">
    <text evidence="3">The sequence shown here is derived from an EMBL/GenBank/DDBJ whole genome shotgun (WGS) entry which is preliminary data.</text>
</comment>
<reference evidence="3" key="1">
    <citation type="submission" date="2020-04" db="EMBL/GenBank/DDBJ databases">
        <authorList>
            <person name="Alioto T."/>
            <person name="Alioto T."/>
            <person name="Gomez Garrido J."/>
        </authorList>
    </citation>
    <scope>NUCLEOTIDE SEQUENCE</scope>
    <source>
        <strain evidence="3">A484AB</strain>
    </source>
</reference>
<dbReference type="OrthoDB" id="41323at2759"/>
<feature type="domain" description="Reverse transcriptase" evidence="1">
    <location>
        <begin position="257"/>
        <end position="390"/>
    </location>
</feature>
<dbReference type="InterPro" id="IPR050951">
    <property type="entry name" value="Retrovirus_Pol_polyprotein"/>
</dbReference>
<accession>A0A6S7JBN3</accession>
<dbReference type="Gene3D" id="3.30.70.270">
    <property type="match status" value="2"/>
</dbReference>
<dbReference type="Gene3D" id="3.10.10.10">
    <property type="entry name" value="HIV Type 1 Reverse Transcriptase, subunit A, domain 1"/>
    <property type="match status" value="1"/>
</dbReference>
<keyword evidence="4" id="KW-1185">Reference proteome</keyword>
<name>A0A6S7JBN3_PARCT</name>
<feature type="non-terminal residue" evidence="3">
    <location>
        <position position="1"/>
    </location>
</feature>
<dbReference type="SUPFAM" id="SSF56672">
    <property type="entry name" value="DNA/RNA polymerases"/>
    <property type="match status" value="1"/>
</dbReference>
<protein>
    <submittedName>
        <fullName evidence="3">Uncharacterized protein</fullName>
    </submittedName>
</protein>
<dbReference type="AlphaFoldDB" id="A0A6S7JBN3"/>
<feature type="domain" description="Reverse transcriptase/retrotransposon-derived protein RNase H-like" evidence="2">
    <location>
        <begin position="457"/>
        <end position="527"/>
    </location>
</feature>
<dbReference type="Proteomes" id="UP001152795">
    <property type="component" value="Unassembled WGS sequence"/>
</dbReference>
<dbReference type="EMBL" id="CACRXK020014937">
    <property type="protein sequence ID" value="CAB4027651.1"/>
    <property type="molecule type" value="Genomic_DNA"/>
</dbReference>
<dbReference type="CDD" id="cd01647">
    <property type="entry name" value="RT_LTR"/>
    <property type="match status" value="1"/>
</dbReference>
<evidence type="ECO:0000259" key="1">
    <source>
        <dbReference type="Pfam" id="PF00078"/>
    </source>
</evidence>
<dbReference type="FunFam" id="3.30.70.270:FF:000023">
    <property type="entry name" value="Pol"/>
    <property type="match status" value="1"/>
</dbReference>
<dbReference type="Pfam" id="PF00078">
    <property type="entry name" value="RVT_1"/>
    <property type="match status" value="1"/>
</dbReference>
<evidence type="ECO:0000313" key="4">
    <source>
        <dbReference type="Proteomes" id="UP001152795"/>
    </source>
</evidence>
<dbReference type="PANTHER" id="PTHR37984">
    <property type="entry name" value="PROTEIN CBG26694"/>
    <property type="match status" value="1"/>
</dbReference>
<gene>
    <name evidence="3" type="ORF">PACLA_8A071774</name>
</gene>
<dbReference type="InterPro" id="IPR041577">
    <property type="entry name" value="RT_RNaseH_2"/>
</dbReference>
<sequence>TRMLVQATIIKLNVLALGKVFGFRRSLTFPKSHSIDFRLLRKLPRSSHNLDNINLRLLACKSSCLSLSPWKQIDHQTLRKGNFRKRQKFSLRASKMFVKHAKTFATDAGRYVGANLKCFKDGAISSGANILRNCKLGPCKQQPNSISSKIVGVIYRDCLLHFRFSRILSDLFTVLEIVKFHNNRSRFSKAADDLQDIINEIAESYKRIGRYKLPLWSTDTGRKRATSFLDMTFRHVRHTFTVSGLLVDKEKLKPQMIRASIDMRIPNRLIKRSRCAQAPRVEDFEYHLHDCRIFTKLDLRQGYHQLALDPETRKIATFSTPWGNYRPRRLVFGAKSSQDVFDESMFRIFGDIPHCLNQRDDILLGGRDEKEHRKVLRAALQRAKDYEVIFGHTFTKDELKPSSEKVKAVKECEEPKSKEEVRSFLGMTGYLDNFIESYATIAAPLCQLTRKETKFRWGKQEENAFVKIKNSISKDTTMAYFDPKRQTILRTEESFNEGLAAALLQKTDKGMQPVHFVSRSMTETEKR</sequence>
<proteinExistence type="predicted"/>
<organism evidence="3 4">
    <name type="scientific">Paramuricea clavata</name>
    <name type="common">Red gorgonian</name>
    <name type="synonym">Violescent sea-whip</name>
    <dbReference type="NCBI Taxonomy" id="317549"/>
    <lineage>
        <taxon>Eukaryota</taxon>
        <taxon>Metazoa</taxon>
        <taxon>Cnidaria</taxon>
        <taxon>Anthozoa</taxon>
        <taxon>Octocorallia</taxon>
        <taxon>Malacalcyonacea</taxon>
        <taxon>Plexauridae</taxon>
        <taxon>Paramuricea</taxon>
    </lineage>
</organism>
<dbReference type="Pfam" id="PF17919">
    <property type="entry name" value="RT_RNaseH_2"/>
    <property type="match status" value="1"/>
</dbReference>
<dbReference type="PANTHER" id="PTHR37984:SF11">
    <property type="entry name" value="INTEGRASE CATALYTIC DOMAIN-CONTAINING PROTEIN"/>
    <property type="match status" value="1"/>
</dbReference>
<dbReference type="InterPro" id="IPR043502">
    <property type="entry name" value="DNA/RNA_pol_sf"/>
</dbReference>